<dbReference type="InterPro" id="IPR001810">
    <property type="entry name" value="F-box_dom"/>
</dbReference>
<dbReference type="Pfam" id="PF12937">
    <property type="entry name" value="F-box-like"/>
    <property type="match status" value="1"/>
</dbReference>
<dbReference type="AlphaFoldDB" id="A0A397SUI3"/>
<proteinExistence type="predicted"/>
<evidence type="ECO:0000313" key="2">
    <source>
        <dbReference type="EMBL" id="RIA87587.1"/>
    </source>
</evidence>
<reference evidence="2 3" key="1">
    <citation type="submission" date="2018-06" db="EMBL/GenBank/DDBJ databases">
        <title>Comparative genomics reveals the genomic features of Rhizophagus irregularis, R. cerebriforme, R. diaphanum and Gigaspora rosea, and their symbiotic lifestyle signature.</title>
        <authorList>
            <person name="Morin E."/>
            <person name="San Clemente H."/>
            <person name="Chen E.C.H."/>
            <person name="De La Providencia I."/>
            <person name="Hainaut M."/>
            <person name="Kuo A."/>
            <person name="Kohler A."/>
            <person name="Murat C."/>
            <person name="Tang N."/>
            <person name="Roy S."/>
            <person name="Loubradou J."/>
            <person name="Henrissat B."/>
            <person name="Grigoriev I.V."/>
            <person name="Corradi N."/>
            <person name="Roux C."/>
            <person name="Martin F.M."/>
        </authorList>
    </citation>
    <scope>NUCLEOTIDE SEQUENCE [LARGE SCALE GENOMIC DNA]</scope>
    <source>
        <strain evidence="2 3">DAOM 227022</strain>
    </source>
</reference>
<evidence type="ECO:0000259" key="1">
    <source>
        <dbReference type="PROSITE" id="PS50181"/>
    </source>
</evidence>
<sequence length="192" mass="23559">MEKIVKRQSIWRSKENEKIQRMDNFMKIPHEIMLIIMYFLDGTSLLNLSMVNKKLRYHTQDNLLWLEVCLREYPVNIMGIIKDKRRIPLVRDYKWIDIWKEFDRKNYTYIFTEKENFIIPHRWYESTSDKNHPKTIKTNHEFFELFAVFVSIYPGTYELIWEMKIGKIHEGCNFKFNTKVVDHVSILFYSIF</sequence>
<keyword evidence="3" id="KW-1185">Reference proteome</keyword>
<dbReference type="PROSITE" id="PS50181">
    <property type="entry name" value="FBOX"/>
    <property type="match status" value="1"/>
</dbReference>
<gene>
    <name evidence="2" type="ORF">C1645_777041</name>
</gene>
<organism evidence="2 3">
    <name type="scientific">Glomus cerebriforme</name>
    <dbReference type="NCBI Taxonomy" id="658196"/>
    <lineage>
        <taxon>Eukaryota</taxon>
        <taxon>Fungi</taxon>
        <taxon>Fungi incertae sedis</taxon>
        <taxon>Mucoromycota</taxon>
        <taxon>Glomeromycotina</taxon>
        <taxon>Glomeromycetes</taxon>
        <taxon>Glomerales</taxon>
        <taxon>Glomeraceae</taxon>
        <taxon>Glomus</taxon>
    </lineage>
</organism>
<dbReference type="OrthoDB" id="3219396at2759"/>
<comment type="caution">
    <text evidence="2">The sequence shown here is derived from an EMBL/GenBank/DDBJ whole genome shotgun (WGS) entry which is preliminary data.</text>
</comment>
<evidence type="ECO:0000313" key="3">
    <source>
        <dbReference type="Proteomes" id="UP000265703"/>
    </source>
</evidence>
<dbReference type="Proteomes" id="UP000265703">
    <property type="component" value="Unassembled WGS sequence"/>
</dbReference>
<accession>A0A397SUI3</accession>
<name>A0A397SUI3_9GLOM</name>
<dbReference type="EMBL" id="QKYT01000302">
    <property type="protein sequence ID" value="RIA87587.1"/>
    <property type="molecule type" value="Genomic_DNA"/>
</dbReference>
<dbReference type="InterPro" id="IPR036047">
    <property type="entry name" value="F-box-like_dom_sf"/>
</dbReference>
<dbReference type="Gene3D" id="1.20.1280.50">
    <property type="match status" value="1"/>
</dbReference>
<dbReference type="SUPFAM" id="SSF81383">
    <property type="entry name" value="F-box domain"/>
    <property type="match status" value="1"/>
</dbReference>
<protein>
    <recommendedName>
        <fullName evidence="1">F-box domain-containing protein</fullName>
    </recommendedName>
</protein>
<feature type="domain" description="F-box" evidence="1">
    <location>
        <begin position="22"/>
        <end position="68"/>
    </location>
</feature>